<protein>
    <submittedName>
        <fullName evidence="1">DUF2208 domain-containing protein</fullName>
    </submittedName>
</protein>
<evidence type="ECO:0000313" key="1">
    <source>
        <dbReference type="EMBL" id="MEW9490894.1"/>
    </source>
</evidence>
<reference evidence="1" key="1">
    <citation type="submission" date="2024-07" db="EMBL/GenBank/DDBJ databases">
        <title>Metagenome and Metagenome-Assembled Genomes of Archaea from a hot spring from the geothermal field of Los Azufres, Mexico.</title>
        <authorList>
            <person name="Marin-Paredes R."/>
            <person name="Martinez-Romero E."/>
            <person name="Servin-Garciduenas L.E."/>
        </authorList>
    </citation>
    <scope>NUCLEOTIDE SEQUENCE</scope>
    <source>
        <strain evidence="1">AZ1-454</strain>
    </source>
</reference>
<name>A0ACC6TM97_9CREN</name>
<sequence>MSSTTINPYNWKYALISQVYLVALSFVLTYRPQYFIEVVALYFVFFTGLTFYMMSKSNPLLRDRKLLYEISSSRVLYEEKNVSDIINKDKEYVEEYTKFAKRSFSMLGIYLVYLVAIYFLYSNVTKIADAQVALYRLLVYLVYFEALYLFAFFVFRRIVRPASLSVMAPVSYKITEKGIMSSGGMSMFLHAKHLLNSNIVVNKEKRFVEIDSTQAKMPYKVRLYSNDVDKVLDFIERVKKLELKKQSSSQQ</sequence>
<dbReference type="Proteomes" id="UP000053480">
    <property type="component" value="Unassembled WGS sequence"/>
</dbReference>
<comment type="caution">
    <text evidence="1">The sequence shown here is derived from an EMBL/GenBank/DDBJ whole genome shotgun (WGS) entry which is preliminary data.</text>
</comment>
<gene>
    <name evidence="1" type="ORF">TQ35_0001625</name>
</gene>
<evidence type="ECO:0000313" key="2">
    <source>
        <dbReference type="Proteomes" id="UP000053480"/>
    </source>
</evidence>
<proteinExistence type="predicted"/>
<organism evidence="1 2">
    <name type="scientific">Candidatus Aramenus sulfurataquae</name>
    <dbReference type="NCBI Taxonomy" id="1326980"/>
    <lineage>
        <taxon>Archaea</taxon>
        <taxon>Thermoproteota</taxon>
        <taxon>Thermoprotei</taxon>
        <taxon>Sulfolobales</taxon>
        <taxon>Sulfolobaceae</taxon>
        <taxon>Candidatus Aramenus</taxon>
    </lineage>
</organism>
<accession>A0ACC6TM97</accession>
<dbReference type="EMBL" id="JZWS03000001">
    <property type="protein sequence ID" value="MEW9490894.1"/>
    <property type="molecule type" value="Genomic_DNA"/>
</dbReference>